<dbReference type="Pfam" id="PF07311">
    <property type="entry name" value="Dodecin"/>
    <property type="match status" value="1"/>
</dbReference>
<name>A0A2H0WRI3_9BACT</name>
<reference evidence="2" key="1">
    <citation type="submission" date="2017-09" db="EMBL/GenBank/DDBJ databases">
        <title>Depth-based differentiation of microbial function through sediment-hosted aquifers and enrichment of novel symbionts in the deep terrestrial subsurface.</title>
        <authorList>
            <person name="Probst A.J."/>
            <person name="Ladd B."/>
            <person name="Jarett J.K."/>
            <person name="Geller-Mcgrath D.E."/>
            <person name="Sieber C.M.K."/>
            <person name="Emerson J.B."/>
            <person name="Anantharaman K."/>
            <person name="Thomas B.C."/>
            <person name="Malmstrom R."/>
            <person name="Stieglmeier M."/>
            <person name="Klingl A."/>
            <person name="Woyke T."/>
            <person name="Ryan C.M."/>
            <person name="Banfield J.F."/>
        </authorList>
    </citation>
    <scope>NUCLEOTIDE SEQUENCE [LARGE SCALE GENOMIC DNA]</scope>
</reference>
<comment type="caution">
    <text evidence="1">The sequence shown here is derived from an EMBL/GenBank/DDBJ whole genome shotgun (WGS) entry which is preliminary data.</text>
</comment>
<dbReference type="Proteomes" id="UP000231282">
    <property type="component" value="Unassembled WGS sequence"/>
</dbReference>
<dbReference type="InterPro" id="IPR036694">
    <property type="entry name" value="Dodecin-like_sf"/>
</dbReference>
<protein>
    <recommendedName>
        <fullName evidence="3">Dodecin domain-containing protein</fullName>
    </recommendedName>
</protein>
<dbReference type="InterPro" id="IPR025543">
    <property type="entry name" value="Dodecin-like"/>
</dbReference>
<dbReference type="SUPFAM" id="SSF89807">
    <property type="entry name" value="Dodecin-like"/>
    <property type="match status" value="1"/>
</dbReference>
<proteinExistence type="predicted"/>
<dbReference type="Gene3D" id="3.30.1660.10">
    <property type="entry name" value="Flavin-binding protein dodecin"/>
    <property type="match status" value="1"/>
</dbReference>
<dbReference type="AlphaFoldDB" id="A0A2H0WRI3"/>
<gene>
    <name evidence="1" type="ORF">COT63_00960</name>
</gene>
<dbReference type="PANTHER" id="PTHR39324">
    <property type="entry name" value="CALCIUM DODECIN"/>
    <property type="match status" value="1"/>
</dbReference>
<sequence length="70" mass="7626">MSVAKVIEIVGNSPQGWQEAAQSAVEEASKTIRNIHGVDVVGMTAKIRDGKILEYRATVKIAFGVENKER</sequence>
<evidence type="ECO:0000313" key="2">
    <source>
        <dbReference type="Proteomes" id="UP000231282"/>
    </source>
</evidence>
<evidence type="ECO:0000313" key="1">
    <source>
        <dbReference type="EMBL" id="PIS15260.1"/>
    </source>
</evidence>
<evidence type="ECO:0008006" key="3">
    <source>
        <dbReference type="Google" id="ProtNLM"/>
    </source>
</evidence>
<dbReference type="EMBL" id="PEZH01000016">
    <property type="protein sequence ID" value="PIS15260.1"/>
    <property type="molecule type" value="Genomic_DNA"/>
</dbReference>
<accession>A0A2H0WRI3</accession>
<organism evidence="1 2">
    <name type="scientific">Candidatus Shapirobacteria bacterium CG09_land_8_20_14_0_10_38_17</name>
    <dbReference type="NCBI Taxonomy" id="1974884"/>
    <lineage>
        <taxon>Bacteria</taxon>
        <taxon>Candidatus Shapironibacteriota</taxon>
    </lineage>
</organism>
<dbReference type="PANTHER" id="PTHR39324:SF1">
    <property type="entry name" value="CALCIUM DODECIN"/>
    <property type="match status" value="1"/>
</dbReference>
<dbReference type="InterPro" id="IPR009923">
    <property type="entry name" value="Dodecin"/>
</dbReference>